<feature type="region of interest" description="Disordered" evidence="1">
    <location>
        <begin position="1"/>
        <end position="23"/>
    </location>
</feature>
<reference evidence="2" key="2">
    <citation type="submission" date="2021-08" db="EMBL/GenBank/DDBJ databases">
        <authorList>
            <person name="Tani A."/>
            <person name="Ola A."/>
            <person name="Ogura Y."/>
            <person name="Katsura K."/>
            <person name="Hayashi T."/>
        </authorList>
    </citation>
    <scope>NUCLEOTIDE SEQUENCE</scope>
    <source>
        <strain evidence="2">DSM 16372</strain>
    </source>
</reference>
<evidence type="ECO:0000313" key="3">
    <source>
        <dbReference type="Proteomes" id="UP001055247"/>
    </source>
</evidence>
<protein>
    <recommendedName>
        <fullName evidence="4">Ribbon-helix-helix protein CopG domain-containing protein</fullName>
    </recommendedName>
</protein>
<comment type="caution">
    <text evidence="2">The sequence shown here is derived from an EMBL/GenBank/DDBJ whole genome shotgun (WGS) entry which is preliminary data.</text>
</comment>
<organism evidence="2 3">
    <name type="scientific">Methylobacterium hispanicum</name>
    <dbReference type="NCBI Taxonomy" id="270350"/>
    <lineage>
        <taxon>Bacteria</taxon>
        <taxon>Pseudomonadati</taxon>
        <taxon>Pseudomonadota</taxon>
        <taxon>Alphaproteobacteria</taxon>
        <taxon>Hyphomicrobiales</taxon>
        <taxon>Methylobacteriaceae</taxon>
        <taxon>Methylobacterium</taxon>
    </lineage>
</organism>
<accession>A0AAV4ZF61</accession>
<dbReference type="AlphaFoldDB" id="A0AAV4ZF61"/>
<reference evidence="2" key="1">
    <citation type="journal article" date="2016" name="Front. Microbiol.">
        <title>Genome Sequence of the Piezophilic, Mesophilic Sulfate-Reducing Bacterium Desulfovibrio indicus J2T.</title>
        <authorList>
            <person name="Cao J."/>
            <person name="Maignien L."/>
            <person name="Shao Z."/>
            <person name="Alain K."/>
            <person name="Jebbar M."/>
        </authorList>
    </citation>
    <scope>NUCLEOTIDE SEQUENCE</scope>
    <source>
        <strain evidence="2">DSM 16372</strain>
    </source>
</reference>
<dbReference type="EMBL" id="BPQO01000002">
    <property type="protein sequence ID" value="GJD87110.1"/>
    <property type="molecule type" value="Genomic_DNA"/>
</dbReference>
<proteinExistence type="predicted"/>
<sequence>MAGQLCPASAPVPAAASQGLRPVDPSKKLPSVLGVKLTSDLRGRIAAAARAAGVSDSAWLRQRALDALGLVSAPDTASGRRPRVALEDQAALAGVVRELGEATLAARIGRTGEAVAAMERARQVLVPVVVGFERRA</sequence>
<keyword evidence="3" id="KW-1185">Reference proteome</keyword>
<evidence type="ECO:0008006" key="4">
    <source>
        <dbReference type="Google" id="ProtNLM"/>
    </source>
</evidence>
<evidence type="ECO:0000313" key="2">
    <source>
        <dbReference type="EMBL" id="GJD87110.1"/>
    </source>
</evidence>
<evidence type="ECO:0000256" key="1">
    <source>
        <dbReference type="SAM" id="MobiDB-lite"/>
    </source>
</evidence>
<dbReference type="Proteomes" id="UP001055247">
    <property type="component" value="Unassembled WGS sequence"/>
</dbReference>
<name>A0AAV4ZF61_9HYPH</name>
<gene>
    <name evidence="2" type="ORF">BHAOGJBA_0610</name>
</gene>
<feature type="compositionally biased region" description="Low complexity" evidence="1">
    <location>
        <begin position="7"/>
        <end position="17"/>
    </location>
</feature>